<comment type="similarity">
    <text evidence="11">Belongs to the methylthiotransferase family. MiaB subfamily.</text>
</comment>
<dbReference type="InterPro" id="IPR006463">
    <property type="entry name" value="MiaB_methiolase"/>
</dbReference>
<dbReference type="NCBIfam" id="TIGR00089">
    <property type="entry name" value="MiaB/RimO family radical SAM methylthiotransferase"/>
    <property type="match status" value="1"/>
</dbReference>
<evidence type="ECO:0000256" key="5">
    <source>
        <dbReference type="ARBA" id="ARBA00022691"/>
    </source>
</evidence>
<keyword evidence="6 11" id="KW-0819">tRNA processing</keyword>
<gene>
    <name evidence="11" type="primary">miaB</name>
    <name evidence="15" type="ORF">BHU72_08110</name>
</gene>
<accession>A0A1E5L3Q9</accession>
<dbReference type="GO" id="GO:0051539">
    <property type="term" value="F:4 iron, 4 sulfur cluster binding"/>
    <property type="evidence" value="ECO:0007669"/>
    <property type="project" value="UniProtKB-UniRule"/>
</dbReference>
<dbReference type="InterPro" id="IPR005839">
    <property type="entry name" value="Methylthiotransferase"/>
</dbReference>
<proteinExistence type="inferred from homology"/>
<keyword evidence="2 11" id="KW-0004">4Fe-4S</keyword>
<dbReference type="STRING" id="1390249.BHU72_08110"/>
<evidence type="ECO:0000256" key="6">
    <source>
        <dbReference type="ARBA" id="ARBA00022694"/>
    </source>
</evidence>
<keyword evidence="16" id="KW-1185">Reference proteome</keyword>
<comment type="cofactor">
    <cofactor evidence="11">
        <name>[4Fe-4S] cluster</name>
        <dbReference type="ChEBI" id="CHEBI:49883"/>
    </cofactor>
    <text evidence="11">Binds 2 [4Fe-4S] clusters. One cluster is coordinated with 3 cysteines and an exchangeable S-adenosyl-L-methionine.</text>
</comment>
<sequence>MNPKTYMFRTFGCQMNEHDTEIMEGILNELGYSPTVEEQQADLIIFNTCSVRENADNKVFGEIGRMKHLKRQNPNMLLALCGCMAQQQPVVDKILRSYSQVDMVFGTHNIHKLPDIIEQAILSKETVVDVWQTEGEVVENLPRVRRDGLKAWVTIMYGCNNFCTYCIVPHTRGRERSRSAENILKELQDLKDLGYKEVMLLGQNVNSYGNDLEEGIDFPELLEKIDAIGIPRIRFMTSHPKDFNEKLTNVIKNGKHLCEHIHLPFQAGSDEVLKRMNRKHTRDWYLEKIDMIKKIIPNVSLSTDIIVGFPDETEEQFDKTLDIVKQVEFDLAYTFIYSPREGTPAANLIDSINQTDKKRRLQALIETQNEISKKKNLAYLDTIVEVLVEGYSKTNAEKLTGRTRTNKVVNFSGDDKLIGEFVNVKIEHAKTWSLEGVLVDV</sequence>
<evidence type="ECO:0000259" key="12">
    <source>
        <dbReference type="PROSITE" id="PS50926"/>
    </source>
</evidence>
<reference evidence="15 16" key="1">
    <citation type="submission" date="2016-09" db="EMBL/GenBank/DDBJ databases">
        <title>Desulfuribacillus arsenicus sp. nov., an obligately anaerobic, dissimilatory arsenic- and antimonate-reducing bacterium isolated from anoxic sediments.</title>
        <authorList>
            <person name="Abin C.A."/>
            <person name="Hollibaugh J.T."/>
        </authorList>
    </citation>
    <scope>NUCLEOTIDE SEQUENCE [LARGE SCALE GENOMIC DNA]</scope>
    <source>
        <strain evidence="15 16">MLFW-2</strain>
    </source>
</reference>
<dbReference type="Pfam" id="PF04055">
    <property type="entry name" value="Radical_SAM"/>
    <property type="match status" value="1"/>
</dbReference>
<organism evidence="15 16">
    <name type="scientific">Desulfuribacillus stibiiarsenatis</name>
    <dbReference type="NCBI Taxonomy" id="1390249"/>
    <lineage>
        <taxon>Bacteria</taxon>
        <taxon>Bacillati</taxon>
        <taxon>Bacillota</taxon>
        <taxon>Desulfuribacillia</taxon>
        <taxon>Desulfuribacillales</taxon>
        <taxon>Desulfuribacillaceae</taxon>
        <taxon>Desulfuribacillus</taxon>
    </lineage>
</organism>
<keyword evidence="3 11" id="KW-0963">Cytoplasm</keyword>
<dbReference type="InterPro" id="IPR002792">
    <property type="entry name" value="TRAM_dom"/>
</dbReference>
<evidence type="ECO:0000259" key="13">
    <source>
        <dbReference type="PROSITE" id="PS51449"/>
    </source>
</evidence>
<feature type="domain" description="MTTase N-terminal" evidence="13">
    <location>
        <begin position="4"/>
        <end position="122"/>
    </location>
</feature>
<keyword evidence="5 11" id="KW-0949">S-adenosyl-L-methionine</keyword>
<evidence type="ECO:0000256" key="7">
    <source>
        <dbReference type="ARBA" id="ARBA00022723"/>
    </source>
</evidence>
<dbReference type="FunFam" id="3.80.30.20:FF:000001">
    <property type="entry name" value="tRNA-2-methylthio-N(6)-dimethylallyladenosine synthase 2"/>
    <property type="match status" value="1"/>
</dbReference>
<dbReference type="SMART" id="SM00729">
    <property type="entry name" value="Elp3"/>
    <property type="match status" value="1"/>
</dbReference>
<evidence type="ECO:0000256" key="4">
    <source>
        <dbReference type="ARBA" id="ARBA00022679"/>
    </source>
</evidence>
<comment type="subunit">
    <text evidence="11">Monomer.</text>
</comment>
<dbReference type="AlphaFoldDB" id="A0A1E5L3Q9"/>
<evidence type="ECO:0000256" key="11">
    <source>
        <dbReference type="HAMAP-Rule" id="MF_01864"/>
    </source>
</evidence>
<evidence type="ECO:0000256" key="2">
    <source>
        <dbReference type="ARBA" id="ARBA00022485"/>
    </source>
</evidence>
<evidence type="ECO:0000256" key="9">
    <source>
        <dbReference type="ARBA" id="ARBA00023014"/>
    </source>
</evidence>
<feature type="domain" description="Radical SAM core" evidence="14">
    <location>
        <begin position="145"/>
        <end position="374"/>
    </location>
</feature>
<feature type="binding site" evidence="11">
    <location>
        <position position="159"/>
    </location>
    <ligand>
        <name>[4Fe-4S] cluster</name>
        <dbReference type="ChEBI" id="CHEBI:49883"/>
        <label>2</label>
        <note>4Fe-4S-S-AdoMet</note>
    </ligand>
</feature>
<dbReference type="PROSITE" id="PS01278">
    <property type="entry name" value="MTTASE_RADICAL"/>
    <property type="match status" value="1"/>
</dbReference>
<evidence type="ECO:0000313" key="16">
    <source>
        <dbReference type="Proteomes" id="UP000095255"/>
    </source>
</evidence>
<feature type="binding site" evidence="11">
    <location>
        <position position="166"/>
    </location>
    <ligand>
        <name>[4Fe-4S] cluster</name>
        <dbReference type="ChEBI" id="CHEBI:49883"/>
        <label>2</label>
        <note>4Fe-4S-S-AdoMet</note>
    </ligand>
</feature>
<keyword evidence="7 11" id="KW-0479">Metal-binding</keyword>
<dbReference type="PANTHER" id="PTHR43020:SF2">
    <property type="entry name" value="MITOCHONDRIAL TRNA METHYLTHIOTRANSFERASE CDK5RAP1"/>
    <property type="match status" value="1"/>
</dbReference>
<protein>
    <recommendedName>
        <fullName evidence="10 11">tRNA-2-methylthio-N(6)-dimethylallyladenosine synthase</fullName>
        <ecNumber evidence="10 11">2.8.4.3</ecNumber>
    </recommendedName>
    <alternativeName>
        <fullName evidence="11">(Dimethylallyl)adenosine tRNA methylthiotransferase MiaB</fullName>
    </alternativeName>
    <alternativeName>
        <fullName evidence="11">tRNA-i(6)A37 methylthiotransferase</fullName>
    </alternativeName>
</protein>
<comment type="subcellular location">
    <subcellularLocation>
        <location evidence="11">Cytoplasm</location>
    </subcellularLocation>
</comment>
<dbReference type="Pfam" id="PF00919">
    <property type="entry name" value="UPF0004"/>
    <property type="match status" value="1"/>
</dbReference>
<dbReference type="PANTHER" id="PTHR43020">
    <property type="entry name" value="CDK5 REGULATORY SUBUNIT-ASSOCIATED PROTEIN 1"/>
    <property type="match status" value="1"/>
</dbReference>
<evidence type="ECO:0000256" key="1">
    <source>
        <dbReference type="ARBA" id="ARBA00003234"/>
    </source>
</evidence>
<dbReference type="PROSITE" id="PS51918">
    <property type="entry name" value="RADICAL_SAM"/>
    <property type="match status" value="1"/>
</dbReference>
<dbReference type="GO" id="GO:0005829">
    <property type="term" value="C:cytosol"/>
    <property type="evidence" value="ECO:0007669"/>
    <property type="project" value="TreeGrafter"/>
</dbReference>
<dbReference type="InterPro" id="IPR007197">
    <property type="entry name" value="rSAM"/>
</dbReference>
<dbReference type="FunFam" id="3.40.50.12160:FF:000006">
    <property type="entry name" value="tRNA-2-methylthio-N(6)-dimethylallyladenosine synthase"/>
    <property type="match status" value="1"/>
</dbReference>
<feature type="binding site" evidence="11">
    <location>
        <position position="83"/>
    </location>
    <ligand>
        <name>[4Fe-4S] cluster</name>
        <dbReference type="ChEBI" id="CHEBI:49883"/>
        <label>1</label>
    </ligand>
</feature>
<dbReference type="NCBIfam" id="TIGR01574">
    <property type="entry name" value="miaB-methiolase"/>
    <property type="match status" value="1"/>
</dbReference>
<evidence type="ECO:0000256" key="10">
    <source>
        <dbReference type="ARBA" id="ARBA00033765"/>
    </source>
</evidence>
<evidence type="ECO:0000256" key="8">
    <source>
        <dbReference type="ARBA" id="ARBA00023004"/>
    </source>
</evidence>
<dbReference type="Gene3D" id="3.80.30.20">
    <property type="entry name" value="tm_1862 like domain"/>
    <property type="match status" value="1"/>
</dbReference>
<comment type="caution">
    <text evidence="15">The sequence shown here is derived from an EMBL/GenBank/DDBJ whole genome shotgun (WGS) entry which is preliminary data.</text>
</comment>
<dbReference type="SFLD" id="SFLDS00029">
    <property type="entry name" value="Radical_SAM"/>
    <property type="match status" value="1"/>
</dbReference>
<dbReference type="EMBL" id="MJAT01000036">
    <property type="protein sequence ID" value="OEH84788.1"/>
    <property type="molecule type" value="Genomic_DNA"/>
</dbReference>
<dbReference type="InterPro" id="IPR038135">
    <property type="entry name" value="Methylthiotransferase_N_sf"/>
</dbReference>
<dbReference type="Proteomes" id="UP000095255">
    <property type="component" value="Unassembled WGS sequence"/>
</dbReference>
<feature type="binding site" evidence="11">
    <location>
        <position position="163"/>
    </location>
    <ligand>
        <name>[4Fe-4S] cluster</name>
        <dbReference type="ChEBI" id="CHEBI:49883"/>
        <label>2</label>
        <note>4Fe-4S-S-AdoMet</note>
    </ligand>
</feature>
<dbReference type="Gene3D" id="3.40.50.12160">
    <property type="entry name" value="Methylthiotransferase, N-terminal domain"/>
    <property type="match status" value="1"/>
</dbReference>
<keyword evidence="8 11" id="KW-0408">Iron</keyword>
<dbReference type="InterPro" id="IPR013848">
    <property type="entry name" value="Methylthiotransferase_N"/>
</dbReference>
<dbReference type="SFLD" id="SFLDG01061">
    <property type="entry name" value="methylthiotransferase"/>
    <property type="match status" value="1"/>
</dbReference>
<dbReference type="EC" id="2.8.4.3" evidence="10 11"/>
<dbReference type="GO" id="GO:0035597">
    <property type="term" value="F:tRNA-2-methylthio-N(6)-dimethylallyladenosine(37) synthase activity"/>
    <property type="evidence" value="ECO:0007669"/>
    <property type="project" value="UniProtKB-EC"/>
</dbReference>
<dbReference type="SFLD" id="SFLDF00273">
    <property type="entry name" value="(dimethylallyl)adenosine_tRNA"/>
    <property type="match status" value="1"/>
</dbReference>
<dbReference type="OrthoDB" id="9805215at2"/>
<evidence type="ECO:0000256" key="3">
    <source>
        <dbReference type="ARBA" id="ARBA00022490"/>
    </source>
</evidence>
<dbReference type="SFLD" id="SFLDG01082">
    <property type="entry name" value="B12-binding_domain_containing"/>
    <property type="match status" value="1"/>
</dbReference>
<dbReference type="InterPro" id="IPR023404">
    <property type="entry name" value="rSAM_horseshoe"/>
</dbReference>
<dbReference type="PROSITE" id="PS51449">
    <property type="entry name" value="MTTASE_N"/>
    <property type="match status" value="1"/>
</dbReference>
<comment type="function">
    <text evidence="1 11">Catalyzes the methylthiolation of N6-(dimethylallyl)adenosine (i(6)A), leading to the formation of 2-methylthio-N6-(dimethylallyl)adenosine (ms(2)i(6)A) at position 37 in tRNAs that read codons beginning with uridine.</text>
</comment>
<dbReference type="InterPro" id="IPR058240">
    <property type="entry name" value="rSAM_sf"/>
</dbReference>
<dbReference type="PROSITE" id="PS50926">
    <property type="entry name" value="TRAM"/>
    <property type="match status" value="1"/>
</dbReference>
<dbReference type="GO" id="GO:0046872">
    <property type="term" value="F:metal ion binding"/>
    <property type="evidence" value="ECO:0007669"/>
    <property type="project" value="UniProtKB-KW"/>
</dbReference>
<feature type="binding site" evidence="11">
    <location>
        <position position="49"/>
    </location>
    <ligand>
        <name>[4Fe-4S] cluster</name>
        <dbReference type="ChEBI" id="CHEBI:49883"/>
        <label>1</label>
    </ligand>
</feature>
<dbReference type="Pfam" id="PF01938">
    <property type="entry name" value="TRAM"/>
    <property type="match status" value="1"/>
</dbReference>
<keyword evidence="9 11" id="KW-0411">Iron-sulfur</keyword>
<feature type="domain" description="TRAM" evidence="12">
    <location>
        <begin position="377"/>
        <end position="440"/>
    </location>
</feature>
<evidence type="ECO:0000259" key="14">
    <source>
        <dbReference type="PROSITE" id="PS51918"/>
    </source>
</evidence>
<name>A0A1E5L3Q9_9FIRM</name>
<dbReference type="CDD" id="cd01335">
    <property type="entry name" value="Radical_SAM"/>
    <property type="match status" value="1"/>
</dbReference>
<evidence type="ECO:0000313" key="15">
    <source>
        <dbReference type="EMBL" id="OEH84788.1"/>
    </source>
</evidence>
<comment type="catalytic activity">
    <reaction evidence="11">
        <text>N(6)-dimethylallyladenosine(37) in tRNA + (sulfur carrier)-SH + AH2 + 2 S-adenosyl-L-methionine = 2-methylsulfanyl-N(6)-dimethylallyladenosine(37) in tRNA + (sulfur carrier)-H + 5'-deoxyadenosine + L-methionine + A + S-adenosyl-L-homocysteine + 2 H(+)</text>
        <dbReference type="Rhea" id="RHEA:37067"/>
        <dbReference type="Rhea" id="RHEA-COMP:10375"/>
        <dbReference type="Rhea" id="RHEA-COMP:10376"/>
        <dbReference type="Rhea" id="RHEA-COMP:14737"/>
        <dbReference type="Rhea" id="RHEA-COMP:14739"/>
        <dbReference type="ChEBI" id="CHEBI:13193"/>
        <dbReference type="ChEBI" id="CHEBI:15378"/>
        <dbReference type="ChEBI" id="CHEBI:17319"/>
        <dbReference type="ChEBI" id="CHEBI:17499"/>
        <dbReference type="ChEBI" id="CHEBI:29917"/>
        <dbReference type="ChEBI" id="CHEBI:57844"/>
        <dbReference type="ChEBI" id="CHEBI:57856"/>
        <dbReference type="ChEBI" id="CHEBI:59789"/>
        <dbReference type="ChEBI" id="CHEBI:64428"/>
        <dbReference type="ChEBI" id="CHEBI:74415"/>
        <dbReference type="ChEBI" id="CHEBI:74417"/>
        <dbReference type="EC" id="2.8.4.3"/>
    </reaction>
</comment>
<dbReference type="InterPro" id="IPR020612">
    <property type="entry name" value="Methylthiotransferase_CS"/>
</dbReference>
<keyword evidence="4 11" id="KW-0808">Transferase</keyword>
<feature type="binding site" evidence="11">
    <location>
        <position position="13"/>
    </location>
    <ligand>
        <name>[4Fe-4S] cluster</name>
        <dbReference type="ChEBI" id="CHEBI:49883"/>
        <label>1</label>
    </ligand>
</feature>
<dbReference type="SUPFAM" id="SSF102114">
    <property type="entry name" value="Radical SAM enzymes"/>
    <property type="match status" value="1"/>
</dbReference>
<dbReference type="HAMAP" id="MF_01864">
    <property type="entry name" value="tRNA_metthiotr_MiaB"/>
    <property type="match status" value="1"/>
</dbReference>
<dbReference type="InterPro" id="IPR006638">
    <property type="entry name" value="Elp3/MiaA/NifB-like_rSAM"/>
</dbReference>
<dbReference type="RefSeq" id="WP_069702887.1">
    <property type="nucleotide sequence ID" value="NZ_MJAT01000036.1"/>
</dbReference>